<protein>
    <submittedName>
        <fullName evidence="1">Uncharacterized protein</fullName>
    </submittedName>
</protein>
<dbReference type="Proteomes" id="UP000033024">
    <property type="component" value="Segment"/>
</dbReference>
<proteinExistence type="predicted"/>
<sequence length="223" mass="25153">MMKDKIIEGLRKLNIENDNHWTADGLPKIEALKFTVGPSVTREDVNSVAPGFTRSNPVIEDVEHEEKQDTSSMQETEQTEVVADTDNVQYESLSTVEADKETVNGKSIVTTRIALDINVNDAVKAMLEDIPVIDFETVSVEELKEYEKALLEQVNADNQMLSAMNELVEARAKLYAKVNTEIERRKPKTELAHTLASFRDQMSQVAHVVNQPRMVVRNGIRTR</sequence>
<dbReference type="KEGG" id="vg:26643444"/>
<name>A0A0E3M0V3_9CAUD</name>
<organism evidence="1 2">
    <name type="scientific">Enterobacteria phage JenP2</name>
    <dbReference type="NCBI Taxonomy" id="1610838"/>
    <lineage>
        <taxon>Viruses</taxon>
        <taxon>Duplodnaviria</taxon>
        <taxon>Heunggongvirae</taxon>
        <taxon>Uroviricota</taxon>
        <taxon>Caudoviricetes</taxon>
        <taxon>Queuovirinae</taxon>
        <taxon>Nonagvirus</taxon>
        <taxon>Nonagvirus JenP2</taxon>
    </lineage>
</organism>
<dbReference type="RefSeq" id="YP_009216945.1">
    <property type="nucleotide sequence ID" value="NC_028997.1"/>
</dbReference>
<evidence type="ECO:0000313" key="1">
    <source>
        <dbReference type="EMBL" id="AKA60960.1"/>
    </source>
</evidence>
<keyword evidence="2" id="KW-1185">Reference proteome</keyword>
<dbReference type="EMBL" id="KP719133">
    <property type="protein sequence ID" value="AKA60960.1"/>
    <property type="molecule type" value="Genomic_DNA"/>
</dbReference>
<reference evidence="2" key="2">
    <citation type="submission" date="2015-01" db="EMBL/GenBank/DDBJ databases">
        <title>Complete sequence of three novel 9g-like phages.</title>
        <authorList>
            <person name="Carstens A.B."/>
            <person name="Hansen L.H."/>
            <person name="Kot W."/>
        </authorList>
    </citation>
    <scope>NUCLEOTIDE SEQUENCE [LARGE SCALE GENOMIC DNA]</scope>
</reference>
<dbReference type="OrthoDB" id="8293at10239"/>
<dbReference type="GeneID" id="26643444"/>
<evidence type="ECO:0000313" key="2">
    <source>
        <dbReference type="Proteomes" id="UP000033024"/>
    </source>
</evidence>
<reference evidence="1 2" key="1">
    <citation type="journal article" date="2015" name="Genome Announc.">
        <title>Complete Genome Sequences of Four Novel Escherichia coli Bacteriophages Belonging to New Phage Groups.</title>
        <authorList>
            <person name="Carstens A.B."/>
            <person name="Kot W."/>
            <person name="Hansen L.H."/>
        </authorList>
    </citation>
    <scope>NUCLEOTIDE SEQUENCE [LARGE SCALE GENOMIC DNA]</scope>
</reference>
<accession>A0A0E3M0V3</accession>